<dbReference type="Gene3D" id="3.40.630.10">
    <property type="entry name" value="Zn peptidases"/>
    <property type="match status" value="2"/>
</dbReference>
<proteinExistence type="predicted"/>
<dbReference type="EMBL" id="QFFJ01000001">
    <property type="protein sequence ID" value="RBL93958.1"/>
    <property type="molecule type" value="Genomic_DNA"/>
</dbReference>
<evidence type="ECO:0000313" key="4">
    <source>
        <dbReference type="Proteomes" id="UP000253410"/>
    </source>
</evidence>
<evidence type="ECO:0000313" key="3">
    <source>
        <dbReference type="EMBL" id="RBL93958.1"/>
    </source>
</evidence>
<evidence type="ECO:0000259" key="2">
    <source>
        <dbReference type="Pfam" id="PF04389"/>
    </source>
</evidence>
<dbReference type="GO" id="GO:0008235">
    <property type="term" value="F:metalloexopeptidase activity"/>
    <property type="evidence" value="ECO:0007669"/>
    <property type="project" value="InterPro"/>
</dbReference>
<dbReference type="RefSeq" id="WP_113616579.1">
    <property type="nucleotide sequence ID" value="NZ_QFFJ01000001.1"/>
</dbReference>
<dbReference type="InterPro" id="IPR007484">
    <property type="entry name" value="Peptidase_M28"/>
</dbReference>
<accession>A0A365Y6K1</accession>
<reference evidence="3 4" key="1">
    <citation type="submission" date="2018-05" db="EMBL/GenBank/DDBJ databases">
        <title>Chitinophaga sp. K3CV102501T nov., isolated from isolated from a monsoon evergreen broad-leaved forest soil.</title>
        <authorList>
            <person name="Lv Y."/>
        </authorList>
    </citation>
    <scope>NUCLEOTIDE SEQUENCE [LARGE SCALE GENOMIC DNA]</scope>
    <source>
        <strain evidence="3 4">GDMCC 1.1325</strain>
    </source>
</reference>
<feature type="domain" description="Peptidase M28" evidence="2">
    <location>
        <begin position="215"/>
        <end position="415"/>
    </location>
</feature>
<dbReference type="PANTHER" id="PTHR12147:SF26">
    <property type="entry name" value="PEPTIDASE M28 DOMAIN-CONTAINING PROTEIN"/>
    <property type="match status" value="1"/>
</dbReference>
<protein>
    <submittedName>
        <fullName evidence="3">Peptidase M28</fullName>
    </submittedName>
</protein>
<keyword evidence="1" id="KW-0732">Signal</keyword>
<comment type="caution">
    <text evidence="3">The sequence shown here is derived from an EMBL/GenBank/DDBJ whole genome shotgun (WGS) entry which is preliminary data.</text>
</comment>
<keyword evidence="4" id="KW-1185">Reference proteome</keyword>
<dbReference type="Pfam" id="PF04389">
    <property type="entry name" value="Peptidase_M28"/>
    <property type="match status" value="1"/>
</dbReference>
<sequence>MKKLILSLAAGCMMTAAHSQQIQQKEVARIIGTLAADNMEGRMSGTPAADRAAAFISEEFKKAGLQPLPGETSFLQHFSKYGISTNNTTLTINGAVKDWPVIAVGSSLHVQLSKDTATCTEVHVANAEELGAVLEQRKALQKNVLVWLDPSLTGYLGGLEASFAGRLYNSLKDVPTDSNHTAKHMVMILEKEPIGEQANWSVEQVRSIKAREFNNVAGIIKGATKPEEYVIYSGHYDHLGILPAVAGDSIANGADDDASGTTAVIMLANYFKKKHPARTLIFVAFTAEEIGGYGSGYFSKKMDPAKVVAMFNIEMIGKESKFGKNSAFITGFEKSDFGTILQRNLEGSAFHFYPDPYPEQNLFYRSDNANLAKLGVPAHTISTTQIDKDQFYHTVKDEVSTLDIKNITDIIQAIAVSSGTIVNGTSTPTRIAPLTK</sequence>
<dbReference type="SUPFAM" id="SSF53187">
    <property type="entry name" value="Zn-dependent exopeptidases"/>
    <property type="match status" value="1"/>
</dbReference>
<feature type="signal peptide" evidence="1">
    <location>
        <begin position="1"/>
        <end position="19"/>
    </location>
</feature>
<dbReference type="GO" id="GO:0006508">
    <property type="term" value="P:proteolysis"/>
    <property type="evidence" value="ECO:0007669"/>
    <property type="project" value="InterPro"/>
</dbReference>
<dbReference type="OrthoDB" id="9764939at2"/>
<gene>
    <name evidence="3" type="ORF">DF182_15855</name>
</gene>
<name>A0A365Y6K1_9BACT</name>
<organism evidence="3 4">
    <name type="scientific">Chitinophaga flava</name>
    <dbReference type="NCBI Taxonomy" id="2259036"/>
    <lineage>
        <taxon>Bacteria</taxon>
        <taxon>Pseudomonadati</taxon>
        <taxon>Bacteroidota</taxon>
        <taxon>Chitinophagia</taxon>
        <taxon>Chitinophagales</taxon>
        <taxon>Chitinophagaceae</taxon>
        <taxon>Chitinophaga</taxon>
    </lineage>
</organism>
<feature type="chain" id="PRO_5017024629" evidence="1">
    <location>
        <begin position="20"/>
        <end position="436"/>
    </location>
</feature>
<dbReference type="AlphaFoldDB" id="A0A365Y6K1"/>
<evidence type="ECO:0000256" key="1">
    <source>
        <dbReference type="SAM" id="SignalP"/>
    </source>
</evidence>
<dbReference type="InterPro" id="IPR045175">
    <property type="entry name" value="M28_fam"/>
</dbReference>
<dbReference type="PANTHER" id="PTHR12147">
    <property type="entry name" value="METALLOPEPTIDASE M28 FAMILY MEMBER"/>
    <property type="match status" value="1"/>
</dbReference>
<dbReference type="Proteomes" id="UP000253410">
    <property type="component" value="Unassembled WGS sequence"/>
</dbReference>